<proteinExistence type="predicted"/>
<dbReference type="GO" id="GO:0003677">
    <property type="term" value="F:DNA binding"/>
    <property type="evidence" value="ECO:0007669"/>
    <property type="project" value="UniProtKB-KW"/>
</dbReference>
<dbReference type="OrthoDB" id="9774661at2"/>
<dbReference type="PANTHER" id="PTHR44688">
    <property type="entry name" value="DNA-BINDING TRANSCRIPTIONAL ACTIVATOR DEVR_DOSR"/>
    <property type="match status" value="1"/>
</dbReference>
<dbReference type="CDD" id="cd06170">
    <property type="entry name" value="LuxR_C_like"/>
    <property type="match status" value="1"/>
</dbReference>
<dbReference type="InterPro" id="IPR005143">
    <property type="entry name" value="TF_LuxR_autoind-bd_dom"/>
</dbReference>
<dbReference type="Pfam" id="PF03472">
    <property type="entry name" value="Autoind_bind"/>
    <property type="match status" value="1"/>
</dbReference>
<dbReference type="InterPro" id="IPR016032">
    <property type="entry name" value="Sig_transdc_resp-reg_C-effctor"/>
</dbReference>
<name>A0A1G7W4K1_9BURK</name>
<dbReference type="PRINTS" id="PR00038">
    <property type="entry name" value="HTHLUXR"/>
</dbReference>
<dbReference type="Gene3D" id="3.30.450.80">
    <property type="entry name" value="Transcription factor LuxR-like, autoinducer-binding domain"/>
    <property type="match status" value="1"/>
</dbReference>
<evidence type="ECO:0000256" key="2">
    <source>
        <dbReference type="ARBA" id="ARBA00023125"/>
    </source>
</evidence>
<evidence type="ECO:0000256" key="1">
    <source>
        <dbReference type="ARBA" id="ARBA00023015"/>
    </source>
</evidence>
<protein>
    <submittedName>
        <fullName evidence="5">Transcriptional regulator, LuxR family</fullName>
    </submittedName>
</protein>
<sequence length="239" mass="26497">MEPRFHEAFEQFRTSRDECQLFQKIAAFARQIGFEYCCYGLRLPVPVSKPAVSIFDTYPRGWMAHYQASGFLNIDPTVSAGMRRTELIVWPEAARDDASRLWSDAHDFGLTVGVAHSSWAAQGAFGLLTMSRRAGVLTPTELDSLALPMSWLANVAHTLMSRFVLPTLAPESCATLTVREREVLCWTAEGKTSHEIGQILSISERTVNFHVNNVLLKLAATNKTQAVVKAIAMGLIHSS</sequence>
<evidence type="ECO:0000256" key="3">
    <source>
        <dbReference type="ARBA" id="ARBA00023163"/>
    </source>
</evidence>
<accession>A0A1G7W4K1</accession>
<dbReference type="InterPro" id="IPR000792">
    <property type="entry name" value="Tscrpt_reg_LuxR_C"/>
</dbReference>
<dbReference type="GO" id="GO:0006355">
    <property type="term" value="P:regulation of DNA-templated transcription"/>
    <property type="evidence" value="ECO:0007669"/>
    <property type="project" value="InterPro"/>
</dbReference>
<gene>
    <name evidence="5" type="ORF">SAMN05216466_104399</name>
</gene>
<dbReference type="PANTHER" id="PTHR44688:SF16">
    <property type="entry name" value="DNA-BINDING TRANSCRIPTIONAL ACTIVATOR DEVR_DOSR"/>
    <property type="match status" value="1"/>
</dbReference>
<dbReference type="InterPro" id="IPR036388">
    <property type="entry name" value="WH-like_DNA-bd_sf"/>
</dbReference>
<keyword evidence="1" id="KW-0805">Transcription regulation</keyword>
<dbReference type="SMART" id="SM00421">
    <property type="entry name" value="HTH_LUXR"/>
    <property type="match status" value="1"/>
</dbReference>
<dbReference type="Gene3D" id="1.10.10.10">
    <property type="entry name" value="Winged helix-like DNA-binding domain superfamily/Winged helix DNA-binding domain"/>
    <property type="match status" value="1"/>
</dbReference>
<dbReference type="Proteomes" id="UP000199706">
    <property type="component" value="Unassembled WGS sequence"/>
</dbReference>
<dbReference type="PROSITE" id="PS50043">
    <property type="entry name" value="HTH_LUXR_2"/>
    <property type="match status" value="1"/>
</dbReference>
<organism evidence="5 6">
    <name type="scientific">Paraburkholderia phenazinium</name>
    <dbReference type="NCBI Taxonomy" id="60549"/>
    <lineage>
        <taxon>Bacteria</taxon>
        <taxon>Pseudomonadati</taxon>
        <taxon>Pseudomonadota</taxon>
        <taxon>Betaproteobacteria</taxon>
        <taxon>Burkholderiales</taxon>
        <taxon>Burkholderiaceae</taxon>
        <taxon>Paraburkholderia</taxon>
    </lineage>
</organism>
<feature type="domain" description="HTH luxR-type" evidence="4">
    <location>
        <begin position="169"/>
        <end position="234"/>
    </location>
</feature>
<evidence type="ECO:0000313" key="5">
    <source>
        <dbReference type="EMBL" id="SDG66914.1"/>
    </source>
</evidence>
<keyword evidence="3" id="KW-0804">Transcription</keyword>
<reference evidence="5 6" key="1">
    <citation type="submission" date="2016-10" db="EMBL/GenBank/DDBJ databases">
        <authorList>
            <person name="de Groot N.N."/>
        </authorList>
    </citation>
    <scope>NUCLEOTIDE SEQUENCE [LARGE SCALE GENOMIC DNA]</scope>
    <source>
        <strain evidence="5 6">LMG 2247</strain>
    </source>
</reference>
<dbReference type="AlphaFoldDB" id="A0A1G7W4K1"/>
<evidence type="ECO:0000313" key="6">
    <source>
        <dbReference type="Proteomes" id="UP000199706"/>
    </source>
</evidence>
<dbReference type="PROSITE" id="PS00622">
    <property type="entry name" value="HTH_LUXR_1"/>
    <property type="match status" value="1"/>
</dbReference>
<dbReference type="SUPFAM" id="SSF46894">
    <property type="entry name" value="C-terminal effector domain of the bipartite response regulators"/>
    <property type="match status" value="1"/>
</dbReference>
<keyword evidence="2" id="KW-0238">DNA-binding</keyword>
<dbReference type="Pfam" id="PF00196">
    <property type="entry name" value="GerE"/>
    <property type="match status" value="1"/>
</dbReference>
<dbReference type="InterPro" id="IPR036693">
    <property type="entry name" value="TF_LuxR_autoind-bd_dom_sf"/>
</dbReference>
<dbReference type="RefSeq" id="WP_090684707.1">
    <property type="nucleotide sequence ID" value="NZ_CADERL010000006.1"/>
</dbReference>
<evidence type="ECO:0000259" key="4">
    <source>
        <dbReference type="PROSITE" id="PS50043"/>
    </source>
</evidence>
<dbReference type="EMBL" id="FNCJ01000004">
    <property type="protein sequence ID" value="SDG66914.1"/>
    <property type="molecule type" value="Genomic_DNA"/>
</dbReference>
<dbReference type="SUPFAM" id="SSF75516">
    <property type="entry name" value="Pheromone-binding domain of LuxR-like quorum-sensing transcription factors"/>
    <property type="match status" value="1"/>
</dbReference>